<evidence type="ECO:0000256" key="1">
    <source>
        <dbReference type="ARBA" id="ARBA00022553"/>
    </source>
</evidence>
<name>A0A5K7ZJ53_9BACT</name>
<dbReference type="KEGG" id="dwd:DSCW_35140"/>
<reference evidence="4 5" key="1">
    <citation type="submission" date="2019-11" db="EMBL/GenBank/DDBJ databases">
        <title>Comparative genomics of hydrocarbon-degrading Desulfosarcina strains.</title>
        <authorList>
            <person name="Watanabe M."/>
            <person name="Kojima H."/>
            <person name="Fukui M."/>
        </authorList>
    </citation>
    <scope>NUCLEOTIDE SEQUENCE [LARGE SCALE GENOMIC DNA]</scope>
    <source>
        <strain evidence="4 5">PP31</strain>
    </source>
</reference>
<sequence>MSKKVLIVDDDPDVRLFNSTVVEESGYTPVEAANGEEGLKMLKQESPDLVVLDVLMPKQSGIRLYRILKTEKALKGTPVIILSGVAKRTFLRSQKALTEFGDQPVPEPESYLEKPVEPEELAQELRKFLD</sequence>
<dbReference type="PANTHER" id="PTHR44591">
    <property type="entry name" value="STRESS RESPONSE REGULATOR PROTEIN 1"/>
    <property type="match status" value="1"/>
</dbReference>
<protein>
    <submittedName>
        <fullName evidence="4">Response regulator</fullName>
    </submittedName>
</protein>
<dbReference type="PROSITE" id="PS50110">
    <property type="entry name" value="RESPONSE_REGULATORY"/>
    <property type="match status" value="1"/>
</dbReference>
<evidence type="ECO:0000256" key="2">
    <source>
        <dbReference type="PROSITE-ProRule" id="PRU00169"/>
    </source>
</evidence>
<evidence type="ECO:0000313" key="4">
    <source>
        <dbReference type="EMBL" id="BBO76097.1"/>
    </source>
</evidence>
<evidence type="ECO:0000313" key="5">
    <source>
        <dbReference type="Proteomes" id="UP000427769"/>
    </source>
</evidence>
<keyword evidence="1 2" id="KW-0597">Phosphoprotein</keyword>
<feature type="domain" description="Response regulatory" evidence="3">
    <location>
        <begin position="4"/>
        <end position="129"/>
    </location>
</feature>
<dbReference type="InterPro" id="IPR050595">
    <property type="entry name" value="Bact_response_regulator"/>
</dbReference>
<accession>A0A5K7ZJ53</accession>
<feature type="modified residue" description="4-aspartylphosphate" evidence="2">
    <location>
        <position position="53"/>
    </location>
</feature>
<dbReference type="PANTHER" id="PTHR44591:SF3">
    <property type="entry name" value="RESPONSE REGULATORY DOMAIN-CONTAINING PROTEIN"/>
    <property type="match status" value="1"/>
</dbReference>
<dbReference type="Pfam" id="PF00072">
    <property type="entry name" value="Response_reg"/>
    <property type="match status" value="1"/>
</dbReference>
<proteinExistence type="predicted"/>
<dbReference type="SMART" id="SM00448">
    <property type="entry name" value="REC"/>
    <property type="match status" value="1"/>
</dbReference>
<dbReference type="Proteomes" id="UP000427769">
    <property type="component" value="Chromosome"/>
</dbReference>
<dbReference type="SUPFAM" id="SSF52172">
    <property type="entry name" value="CheY-like"/>
    <property type="match status" value="1"/>
</dbReference>
<gene>
    <name evidence="4" type="ORF">DSCW_35140</name>
</gene>
<organism evidence="4 5">
    <name type="scientific">Desulfosarcina widdelii</name>
    <dbReference type="NCBI Taxonomy" id="947919"/>
    <lineage>
        <taxon>Bacteria</taxon>
        <taxon>Pseudomonadati</taxon>
        <taxon>Thermodesulfobacteriota</taxon>
        <taxon>Desulfobacteria</taxon>
        <taxon>Desulfobacterales</taxon>
        <taxon>Desulfosarcinaceae</taxon>
        <taxon>Desulfosarcina</taxon>
    </lineage>
</organism>
<dbReference type="EMBL" id="AP021875">
    <property type="protein sequence ID" value="BBO76097.1"/>
    <property type="molecule type" value="Genomic_DNA"/>
</dbReference>
<dbReference type="GO" id="GO:0000160">
    <property type="term" value="P:phosphorelay signal transduction system"/>
    <property type="evidence" value="ECO:0007669"/>
    <property type="project" value="InterPro"/>
</dbReference>
<dbReference type="InterPro" id="IPR001789">
    <property type="entry name" value="Sig_transdc_resp-reg_receiver"/>
</dbReference>
<dbReference type="RefSeq" id="WP_155304955.1">
    <property type="nucleotide sequence ID" value="NZ_AP021875.1"/>
</dbReference>
<dbReference type="Gene3D" id="3.40.50.2300">
    <property type="match status" value="1"/>
</dbReference>
<evidence type="ECO:0000259" key="3">
    <source>
        <dbReference type="PROSITE" id="PS50110"/>
    </source>
</evidence>
<dbReference type="InterPro" id="IPR011006">
    <property type="entry name" value="CheY-like_superfamily"/>
</dbReference>
<keyword evidence="5" id="KW-1185">Reference proteome</keyword>
<dbReference type="OrthoDB" id="5419443at2"/>
<dbReference type="AlphaFoldDB" id="A0A5K7ZJ53"/>